<evidence type="ECO:0000313" key="2">
    <source>
        <dbReference type="EMBL" id="CDR34376.1"/>
    </source>
</evidence>
<name>A0A090CZL1_9BACT</name>
<dbReference type="AlphaFoldDB" id="A0A090CZL1"/>
<accession>A0A090CZL1</accession>
<protein>
    <submittedName>
        <fullName evidence="2">Conserved putative secreted protein</fullName>
    </submittedName>
</protein>
<sequence length="228" mass="26805">MKKLFPMILALVLSGCCGSTAIDSFSVCDDHESPWPLDLDQEDCGYVDGTEMTKIVISYAAELKRKHRLELEDSRIYYDTKINKLRLDFYSQAVIELCEARQVLVDIVDGYLERINSNSILSFQMDPRPFDYKNIEVHITYGAYHILYVDPYYIAHVTLEDGIAWYLDGELDDKMSDYWMKRIESYPKTREIALIDREVKRLEEEEKREALRLKRERSGLKEQYILSD</sequence>
<reference evidence="2" key="1">
    <citation type="submission" date="2013-12" db="EMBL/GenBank/DDBJ databases">
        <authorList>
            <person name="Linke B."/>
        </authorList>
    </citation>
    <scope>NUCLEOTIDE SEQUENCE [LARGE SCALE GENOMIC DNA]</scope>
    <source>
        <strain evidence="2">CRIB-18</strain>
    </source>
</reference>
<feature type="chain" id="PRO_5001853782" evidence="1">
    <location>
        <begin position="22"/>
        <end position="228"/>
    </location>
</feature>
<evidence type="ECO:0000313" key="3">
    <source>
        <dbReference type="Proteomes" id="UP000031552"/>
    </source>
</evidence>
<dbReference type="Proteomes" id="UP000031552">
    <property type="component" value="Unassembled WGS sequence"/>
</dbReference>
<reference evidence="2" key="2">
    <citation type="submission" date="2014-09" db="EMBL/GenBank/DDBJ databases">
        <title>Criblamydia sequanensis harbors a mega-plasmid encoding arsenite resistance.</title>
        <authorList>
            <person name="Bertelli C."/>
            <person name="Goesmann A."/>
            <person name="Greub G."/>
        </authorList>
    </citation>
    <scope>NUCLEOTIDE SEQUENCE [LARGE SCALE GENOMIC DNA]</scope>
    <source>
        <strain evidence="2">CRIB-18</strain>
    </source>
</reference>
<feature type="signal peptide" evidence="1">
    <location>
        <begin position="1"/>
        <end position="21"/>
    </location>
</feature>
<organism evidence="2 3">
    <name type="scientific">Candidatus Criblamydia sequanensis CRIB-18</name>
    <dbReference type="NCBI Taxonomy" id="1437425"/>
    <lineage>
        <taxon>Bacteria</taxon>
        <taxon>Pseudomonadati</taxon>
        <taxon>Chlamydiota</taxon>
        <taxon>Chlamydiia</taxon>
        <taxon>Parachlamydiales</taxon>
        <taxon>Candidatus Criblamydiaceae</taxon>
        <taxon>Candidatus Criblamydia</taxon>
    </lineage>
</organism>
<dbReference type="eggNOG" id="ENOG503389W">
    <property type="taxonomic scope" value="Bacteria"/>
</dbReference>
<keyword evidence="3" id="KW-1185">Reference proteome</keyword>
<dbReference type="PROSITE" id="PS51257">
    <property type="entry name" value="PROKAR_LIPOPROTEIN"/>
    <property type="match status" value="1"/>
</dbReference>
<dbReference type="OrthoDB" id="21666at2"/>
<proteinExistence type="predicted"/>
<dbReference type="EMBL" id="CCEJ010000007">
    <property type="protein sequence ID" value="CDR34376.1"/>
    <property type="molecule type" value="Genomic_DNA"/>
</dbReference>
<keyword evidence="1" id="KW-0732">Signal</keyword>
<dbReference type="RefSeq" id="WP_041017906.1">
    <property type="nucleotide sequence ID" value="NZ_CCEJ010000007.1"/>
</dbReference>
<gene>
    <name evidence="2" type="ORF">CSEC_1562</name>
</gene>
<evidence type="ECO:0000256" key="1">
    <source>
        <dbReference type="SAM" id="SignalP"/>
    </source>
</evidence>
<comment type="caution">
    <text evidence="2">The sequence shown here is derived from an EMBL/GenBank/DDBJ whole genome shotgun (WGS) entry which is preliminary data.</text>
</comment>